<dbReference type="Pfam" id="PF00072">
    <property type="entry name" value="Response_reg"/>
    <property type="match status" value="2"/>
</dbReference>
<evidence type="ECO:0000259" key="8">
    <source>
        <dbReference type="PROSITE" id="PS50109"/>
    </source>
</evidence>
<dbReference type="InterPro" id="IPR011006">
    <property type="entry name" value="CheY-like_superfamily"/>
</dbReference>
<keyword evidence="4" id="KW-0808">Transferase</keyword>
<dbReference type="EC" id="2.7.13.3" evidence="2"/>
<dbReference type="InterPro" id="IPR001789">
    <property type="entry name" value="Sig_transdc_resp-reg_receiver"/>
</dbReference>
<feature type="coiled-coil region" evidence="7">
    <location>
        <begin position="168"/>
        <end position="219"/>
    </location>
</feature>
<dbReference type="SUPFAM" id="SSF55785">
    <property type="entry name" value="PYP-like sensor domain (PAS domain)"/>
    <property type="match status" value="1"/>
</dbReference>
<dbReference type="InterPro" id="IPR000014">
    <property type="entry name" value="PAS"/>
</dbReference>
<comment type="caution">
    <text evidence="10">The sequence shown here is derived from an EMBL/GenBank/DDBJ whole genome shotgun (WGS) entry which is preliminary data.</text>
</comment>
<accession>A0ABT8DUK3</accession>
<evidence type="ECO:0000256" key="3">
    <source>
        <dbReference type="ARBA" id="ARBA00022553"/>
    </source>
</evidence>
<feature type="domain" description="Response regulatory" evidence="9">
    <location>
        <begin position="618"/>
        <end position="734"/>
    </location>
</feature>
<evidence type="ECO:0000256" key="7">
    <source>
        <dbReference type="SAM" id="Coils"/>
    </source>
</evidence>
<dbReference type="SMART" id="SM00387">
    <property type="entry name" value="HATPase_c"/>
    <property type="match status" value="1"/>
</dbReference>
<evidence type="ECO:0000256" key="5">
    <source>
        <dbReference type="ARBA" id="ARBA00022777"/>
    </source>
</evidence>
<dbReference type="InterPro" id="IPR003594">
    <property type="entry name" value="HATPase_dom"/>
</dbReference>
<dbReference type="InterPro" id="IPR003661">
    <property type="entry name" value="HisK_dim/P_dom"/>
</dbReference>
<gene>
    <name evidence="10" type="ORF">QWJ38_15715</name>
</gene>
<dbReference type="CDD" id="cd16922">
    <property type="entry name" value="HATPase_EvgS-ArcB-TorS-like"/>
    <property type="match status" value="1"/>
</dbReference>
<dbReference type="PROSITE" id="PS50109">
    <property type="entry name" value="HIS_KIN"/>
    <property type="match status" value="1"/>
</dbReference>
<dbReference type="SUPFAM" id="SSF47384">
    <property type="entry name" value="Homodimeric domain of signal transducing histidine kinase"/>
    <property type="match status" value="1"/>
</dbReference>
<dbReference type="PRINTS" id="PR00344">
    <property type="entry name" value="BCTRLSENSOR"/>
</dbReference>
<protein>
    <recommendedName>
        <fullName evidence="2">histidine kinase</fullName>
        <ecNumber evidence="2">2.7.13.3</ecNumber>
    </recommendedName>
</protein>
<dbReference type="SMART" id="SM00388">
    <property type="entry name" value="HisKA"/>
    <property type="match status" value="1"/>
</dbReference>
<dbReference type="Gene3D" id="3.30.565.10">
    <property type="entry name" value="Histidine kinase-like ATPase, C-terminal domain"/>
    <property type="match status" value="1"/>
</dbReference>
<dbReference type="Pfam" id="PF08448">
    <property type="entry name" value="PAS_4"/>
    <property type="match status" value="1"/>
</dbReference>
<dbReference type="Pfam" id="PF02518">
    <property type="entry name" value="HATPase_c"/>
    <property type="match status" value="1"/>
</dbReference>
<dbReference type="SMART" id="SM00448">
    <property type="entry name" value="REC"/>
    <property type="match status" value="2"/>
</dbReference>
<dbReference type="PROSITE" id="PS50110">
    <property type="entry name" value="RESPONSE_REGULATORY"/>
    <property type="match status" value="2"/>
</dbReference>
<evidence type="ECO:0000256" key="4">
    <source>
        <dbReference type="ARBA" id="ARBA00022679"/>
    </source>
</evidence>
<dbReference type="Gene3D" id="3.40.50.2300">
    <property type="match status" value="2"/>
</dbReference>
<dbReference type="SUPFAM" id="SSF52172">
    <property type="entry name" value="CheY-like"/>
    <property type="match status" value="2"/>
</dbReference>
<evidence type="ECO:0000256" key="6">
    <source>
        <dbReference type="PROSITE-ProRule" id="PRU00169"/>
    </source>
</evidence>
<dbReference type="EMBL" id="JAUHHC010000004">
    <property type="protein sequence ID" value="MDN3921741.1"/>
    <property type="molecule type" value="Genomic_DNA"/>
</dbReference>
<dbReference type="RefSeq" id="WP_290360054.1">
    <property type="nucleotide sequence ID" value="NZ_JAUHHC010000004.1"/>
</dbReference>
<dbReference type="InterPro" id="IPR013656">
    <property type="entry name" value="PAS_4"/>
</dbReference>
<evidence type="ECO:0000256" key="2">
    <source>
        <dbReference type="ARBA" id="ARBA00012438"/>
    </source>
</evidence>
<evidence type="ECO:0000313" key="11">
    <source>
        <dbReference type="Proteomes" id="UP001228044"/>
    </source>
</evidence>
<evidence type="ECO:0000256" key="1">
    <source>
        <dbReference type="ARBA" id="ARBA00000085"/>
    </source>
</evidence>
<dbReference type="Gene3D" id="3.30.450.20">
    <property type="entry name" value="PAS domain"/>
    <property type="match status" value="1"/>
</dbReference>
<dbReference type="InterPro" id="IPR005467">
    <property type="entry name" value="His_kinase_dom"/>
</dbReference>
<evidence type="ECO:0000313" key="10">
    <source>
        <dbReference type="EMBL" id="MDN3921741.1"/>
    </source>
</evidence>
<feature type="domain" description="Response regulatory" evidence="9">
    <location>
        <begin position="495"/>
        <end position="608"/>
    </location>
</feature>
<dbReference type="Pfam" id="PF00512">
    <property type="entry name" value="HisKA"/>
    <property type="match status" value="1"/>
</dbReference>
<dbReference type="Proteomes" id="UP001228044">
    <property type="component" value="Unassembled WGS sequence"/>
</dbReference>
<dbReference type="CDD" id="cd00156">
    <property type="entry name" value="REC"/>
    <property type="match status" value="1"/>
</dbReference>
<dbReference type="SMART" id="SM00091">
    <property type="entry name" value="PAS"/>
    <property type="match status" value="1"/>
</dbReference>
<feature type="domain" description="Histidine kinase" evidence="8">
    <location>
        <begin position="226"/>
        <end position="478"/>
    </location>
</feature>
<evidence type="ECO:0000259" key="9">
    <source>
        <dbReference type="PROSITE" id="PS50110"/>
    </source>
</evidence>
<dbReference type="Gene3D" id="1.10.287.130">
    <property type="match status" value="1"/>
</dbReference>
<comment type="catalytic activity">
    <reaction evidence="1">
        <text>ATP + protein L-histidine = ADP + protein N-phospho-L-histidine.</text>
        <dbReference type="EC" id="2.7.13.3"/>
    </reaction>
</comment>
<feature type="modified residue" description="4-aspartylphosphate" evidence="6">
    <location>
        <position position="667"/>
    </location>
</feature>
<dbReference type="InterPro" id="IPR004358">
    <property type="entry name" value="Sig_transdc_His_kin-like_C"/>
</dbReference>
<dbReference type="PANTHER" id="PTHR43047:SF63">
    <property type="entry name" value="HISTIDINE KINASE"/>
    <property type="match status" value="1"/>
</dbReference>
<dbReference type="SUPFAM" id="SSF55874">
    <property type="entry name" value="ATPase domain of HSP90 chaperone/DNA topoisomerase II/histidine kinase"/>
    <property type="match status" value="1"/>
</dbReference>
<keyword evidence="5" id="KW-0418">Kinase</keyword>
<proteinExistence type="predicted"/>
<dbReference type="InterPro" id="IPR035965">
    <property type="entry name" value="PAS-like_dom_sf"/>
</dbReference>
<dbReference type="InterPro" id="IPR036890">
    <property type="entry name" value="HATPase_C_sf"/>
</dbReference>
<name>A0ABT8DUK3_9BURK</name>
<reference evidence="10 11" key="1">
    <citation type="submission" date="2023-06" db="EMBL/GenBank/DDBJ databases">
        <title>Pelomonas sp. PFR6 16S ribosomal RNA gene Genome sequencing and assembly.</title>
        <authorList>
            <person name="Woo H."/>
        </authorList>
    </citation>
    <scope>NUCLEOTIDE SEQUENCE [LARGE SCALE GENOMIC DNA]</scope>
    <source>
        <strain evidence="10 11">PFR6</strain>
    </source>
</reference>
<dbReference type="CDD" id="cd00082">
    <property type="entry name" value="HisKA"/>
    <property type="match status" value="1"/>
</dbReference>
<sequence>MDETEAPDFRALFESAPGLYLVLDPQLRIVAVSDAYLQATMTQRGQILGRALFEVFPDNPADPEAQGVRHLGASLQRVIESLRPDSMPLQKYDIRRPESEGGGFTERYWSPYNVPVLGADGALRHLIHRVEDVTDFVLLRRREAEQGQLAEALRGRVERVEMEVYQRAQEVARANAELQRRNEELHASEAHLRRLARELEGVNTEIAIKNQLLEEASRQKSQFLSSMSHELRTPLNAIIGFSDILHDGIAGPLSERQRDYLRHILEGGQHLLALINDILDLSKVEAGKVELGLEPVEPGALLADSLPIIEERARSKQLQIDYRPDPALTAALHGRMRLDARRVRQILYNLLSNAVKFTPAGGSVQLRAARVGRERAAQGLPRQAGFGSGRRSALPASEFQQFLEISVCDSGIGIAAADLDKLFQPFSQISNATTRNQEGTGLGLALVQRLAELHGGAVAVSSAPERGSCFSLWLPWREEESRPEAIEPGTAQQGLALIIEDDDGAAALLRLQLQAQGFRSYRVGSAEQALAIAGELRPDLITLDILLPGMDGWEFLARMKELPQWSEVPVVVVSVRDDGERAYALGASLSLQKPVSLEALRRGLQRIVPRPGQPAGLTALVIDDDAKAVELLARQLHQLGCVVLRAYGGAEGIELVRRCRPDLILLDLEMPEVNGFKVVEALKQDPGSADIPVMIVTARELGLADRQRLSGKVWELLSKDELQEGRFAAEVRRALGQSGRLRRGSEAPAP</sequence>
<keyword evidence="11" id="KW-1185">Reference proteome</keyword>
<organism evidence="10 11">
    <name type="scientific">Roseateles violae</name>
    <dbReference type="NCBI Taxonomy" id="3058042"/>
    <lineage>
        <taxon>Bacteria</taxon>
        <taxon>Pseudomonadati</taxon>
        <taxon>Pseudomonadota</taxon>
        <taxon>Betaproteobacteria</taxon>
        <taxon>Burkholderiales</taxon>
        <taxon>Sphaerotilaceae</taxon>
        <taxon>Roseateles</taxon>
    </lineage>
</organism>
<dbReference type="InterPro" id="IPR036097">
    <property type="entry name" value="HisK_dim/P_sf"/>
</dbReference>
<keyword evidence="3 6" id="KW-0597">Phosphoprotein</keyword>
<keyword evidence="7" id="KW-0175">Coiled coil</keyword>
<feature type="modified residue" description="4-aspartylphosphate" evidence="6">
    <location>
        <position position="544"/>
    </location>
</feature>
<dbReference type="PANTHER" id="PTHR43047">
    <property type="entry name" value="TWO-COMPONENT HISTIDINE PROTEIN KINASE"/>
    <property type="match status" value="1"/>
</dbReference>